<organism evidence="2 3">
    <name type="scientific">Angomonas deanei</name>
    <dbReference type="NCBI Taxonomy" id="59799"/>
    <lineage>
        <taxon>Eukaryota</taxon>
        <taxon>Discoba</taxon>
        <taxon>Euglenozoa</taxon>
        <taxon>Kinetoplastea</taxon>
        <taxon>Metakinetoplastina</taxon>
        <taxon>Trypanosomatida</taxon>
        <taxon>Trypanosomatidae</taxon>
        <taxon>Strigomonadinae</taxon>
        <taxon>Angomonas</taxon>
    </lineage>
</organism>
<dbReference type="InterPro" id="IPR050113">
    <property type="entry name" value="Ub_conjugating_enzyme"/>
</dbReference>
<dbReference type="VEuPathDB" id="TriTrypDB:ADEAN_000247800"/>
<dbReference type="AlphaFoldDB" id="A0A7G2C6C0"/>
<protein>
    <submittedName>
        <fullName evidence="2">Ubiquitin-conjugating enzyme, putative</fullName>
    </submittedName>
</protein>
<accession>A0A7G2C6C0</accession>
<dbReference type="CDD" id="cd23828">
    <property type="entry name" value="UBCc_TcUBE-like"/>
    <property type="match status" value="1"/>
</dbReference>
<reference evidence="2 3" key="1">
    <citation type="submission" date="2020-08" db="EMBL/GenBank/DDBJ databases">
        <authorList>
            <person name="Newling K."/>
            <person name="Davey J."/>
            <person name="Forrester S."/>
        </authorList>
    </citation>
    <scope>NUCLEOTIDE SEQUENCE [LARGE SCALE GENOMIC DNA]</scope>
    <source>
        <strain evidence="3">Crithidia deanei Carvalho (ATCC PRA-265)</strain>
    </source>
</reference>
<dbReference type="SUPFAM" id="SSF54495">
    <property type="entry name" value="UBC-like"/>
    <property type="match status" value="1"/>
</dbReference>
<dbReference type="Pfam" id="PF00179">
    <property type="entry name" value="UQ_con"/>
    <property type="match status" value="1"/>
</dbReference>
<evidence type="ECO:0000313" key="3">
    <source>
        <dbReference type="Proteomes" id="UP000515908"/>
    </source>
</evidence>
<gene>
    <name evidence="2" type="ORF">ADEAN_000247800</name>
</gene>
<dbReference type="PANTHER" id="PTHR24067">
    <property type="entry name" value="UBIQUITIN-CONJUGATING ENZYME E2"/>
    <property type="match status" value="1"/>
</dbReference>
<sequence>MSAITIKRLGNDYKKLSESLTTKTEEVSKHIVSVALVTDDSLFVWKVTVQPPKGFYAGTKYELRFVFSERYPSAAPEVQVMTPIYNPAVSAEGQVCQAILADWRPTVPIFNMIEIVMVGLFEEFDKLDPLNEEAFKLYDECKGKKDFKAFEKKVKDVR</sequence>
<proteinExistence type="predicted"/>
<evidence type="ECO:0000259" key="1">
    <source>
        <dbReference type="PROSITE" id="PS50127"/>
    </source>
</evidence>
<keyword evidence="3" id="KW-1185">Reference proteome</keyword>
<dbReference type="Gene3D" id="3.10.110.10">
    <property type="entry name" value="Ubiquitin Conjugating Enzyme"/>
    <property type="match status" value="1"/>
</dbReference>
<dbReference type="EMBL" id="LR877148">
    <property type="protein sequence ID" value="CAD2215025.1"/>
    <property type="molecule type" value="Genomic_DNA"/>
</dbReference>
<dbReference type="PROSITE" id="PS50127">
    <property type="entry name" value="UBC_2"/>
    <property type="match status" value="1"/>
</dbReference>
<feature type="domain" description="UBC core" evidence="1">
    <location>
        <begin position="4"/>
        <end position="158"/>
    </location>
</feature>
<dbReference type="SMART" id="SM00212">
    <property type="entry name" value="UBCc"/>
    <property type="match status" value="1"/>
</dbReference>
<name>A0A7G2C6C0_9TRYP</name>
<evidence type="ECO:0000313" key="2">
    <source>
        <dbReference type="EMBL" id="CAD2215025.1"/>
    </source>
</evidence>
<dbReference type="InterPro" id="IPR016135">
    <property type="entry name" value="UBQ-conjugating_enzyme/RWD"/>
</dbReference>
<dbReference type="Proteomes" id="UP000515908">
    <property type="component" value="Chromosome 04"/>
</dbReference>
<dbReference type="InterPro" id="IPR000608">
    <property type="entry name" value="UBC"/>
</dbReference>